<protein>
    <recommendedName>
        <fullName evidence="4">Cilia- and flagella-associated protein 46</fullName>
    </recommendedName>
</protein>
<dbReference type="SMART" id="SM00028">
    <property type="entry name" value="TPR"/>
    <property type="match status" value="2"/>
</dbReference>
<feature type="compositionally biased region" description="Polar residues" evidence="1">
    <location>
        <begin position="2631"/>
        <end position="2654"/>
    </location>
</feature>
<feature type="region of interest" description="Disordered" evidence="1">
    <location>
        <begin position="2599"/>
        <end position="2684"/>
    </location>
</feature>
<feature type="region of interest" description="Disordered" evidence="1">
    <location>
        <begin position="2379"/>
        <end position="2410"/>
    </location>
</feature>
<dbReference type="GO" id="GO:0035082">
    <property type="term" value="P:axoneme assembly"/>
    <property type="evidence" value="ECO:0007669"/>
    <property type="project" value="InterPro"/>
</dbReference>
<feature type="compositionally biased region" description="Basic and acidic residues" evidence="1">
    <location>
        <begin position="2605"/>
        <end position="2624"/>
    </location>
</feature>
<dbReference type="Proteomes" id="UP000594262">
    <property type="component" value="Unplaced"/>
</dbReference>
<feature type="region of interest" description="Disordered" evidence="1">
    <location>
        <begin position="821"/>
        <end position="874"/>
    </location>
</feature>
<feature type="region of interest" description="Disordered" evidence="1">
    <location>
        <begin position="1448"/>
        <end position="1476"/>
    </location>
</feature>
<sequence>LVIIIMDSTIRSLLGKAEQEYKSQYLNEAFGKLKGARTNTNDQTDPFHSDLYVICAEVALKLQEDGIVQSCMKLFFQKIPPTNQFLCRAYLCQAQLYAPKSAEEKDKLQICIGYLMKAINFAKSNARYHFLVYNASVLYWAFVRPFMRPHYRQYLTKSFHMVVKALDETNDPDYEWRAQLMVGVMECHIDTGCRDDALHVGLAALSFMKSKIPHKCKEIFILQLQHKLLEPPKIQSIIKGSPELSLIYRMNKIKIQGENLSANQINEMERIFKHIMEIDDTSDGRTSSSNSNKRPNLPLTATEKQSLLLDFAKLCCEVKQIELAGKSIKQLLNLEDIDERFACEVEFLNCQYKVERLGDKRESYSKSAIEVRLNAIETLSEHLSQAHRMNEHNLIQVGCVTMWNLCLPLLQNNLRSKVRKYLIQIAEFLEEIDSLLNLLRCQVHTEVAKCEENVNQLQSALSHLSKAMTFDDGDLYRIRIENSLNRIKLKALLYQVPERAEDHAAMIIEQAEGGNDSYNSSKMQVYLSKAGSLLAPDTFMLAIDGEMELSSGTPASQCSVEALAKRVKAYQNGMGIIEGHVKRVEGTDSHERIRLWADLVKVARKQNVWTVTRVASKFCLLYEDMRSLDFPVGQPPDSGKSITPTGGGEAGVITKEEMRGRTQFSEQDDITRIFAEINFIYAESLVQLLHQEGIELLNQAIPPKDTKLRPKKYQNNPILVEEMEEWKLYTAWIDSTCQEAITRFSTACDHGSHLEDPIIVCNAAIYVWNYTKHLMDKKQYTKLTKHYQPLFNLLRRTGHGTETIFLCDFTNALAMGYIENHMPSTNAQPPDDTKGTKKAGTPTLSLSPQMRKKSAKPSSLKIKGTPSATHAESTQDLQHALDVLEHTLGLISGNDKSNMVPIAVRHKLIKTQVLCKALMKHHLPKNLGHDSDSPESQGPMCKALFALEALSLKTQSIAEFSACPSIKEIIQRVENAKWTDNLLQLQVWSRIAVLTLDKGDFRTCISCCDKALKLESKIKINPKINDKEKHRYVIFQEMLHYASLMKGKSLVATMNGRNEIKMNGLNCFIDAARYASVCKSYDLVLSAARYYWNNICTSLSKPIERQLLQEPIKSLLSCINKVSKEVFEDVSEEESTSKPKERKKEANTAMTSSTTAKSGKNNNKNVKTPTIKAPTKNHKHKAHNKPAVANTNKETYYNAPPTQQSEDNTNEIVSRETKLDEDLNLRAALYGVLFQTFADKGDFEVALVTMDEAIKVMPRTHHRLVLFKHRVITEAKLNKPTQFDMGKFRYENENMLAQMWCRVAKHSKKQPDQLSAYINAIEALTSDENLYQKVDYLAEFGEWLFVHEYPVSKATDQFYFAISLVLNGMYGTGMPNNILTDEDEIKLLSHVTDIKQMDWLIRLYVMLSDMLQQKGKEYERLVLAAATLVQRIWKVSIGNAEKAIKNGVPPSMEAPLSPKTKKASKTRPGSKSSSALPTSYEKWALFTLPEKLNEYFVMDKTGYYINKTSITRPTLSMFYYEKLCKNLNLIGYHHLGIPVLSLMSYLANDVLEMKDLTTLIDLKMTSLCEQLNMVNACTHYHTKLSSLKLTMEEQEASREEVEKWRERERQVLFEEQRQENETFGFIKSHQSIGTLQKHKPLVSSWTKREVWVQVAEYLIGKYQFDNARVYLEEASTSANVFSDETIKEMITFNYALISFQQRDWGKVMSTITSLKWKQDNQEFWLKKILLLCDAIHNFSIQEISFQNHIDDTGFEKAKKILQNAVYTIQQACATRTNGLYLGPYMKAKLLYRLGGLVYTESTEKRYRDDDKQRIALLKEACKRLDESLEILIAVEYKKDTVEVLLLKVKIQRELALLNDDLEAKKMSLVETLTMANTCEQSATSMAADMSALSSKEEMRDIFLPIQHDVIMARKLCVAVLYDILLIATEEKKKLRLIEEAKAPMERIIDEYVDITPTLSPSQQEWQKTLSTAAEKIIMMVNSIKTLGLSIPLFSAEASLEIGYVLKLLSQLNSASRYDSWDLSMIKKFVDGEEESDSKTSIASTPLDLMLEYEAFRHQQIQSVHNMTQALQIGLQHSLTTVVKDASYQLLDCVGSFDAHSCVQLLALFQSATASLRCQQIVERVFLDPNTSASASLYKQKLSLSQACVSQMDNVNSSLAEHEWYKRMSIHKTHLDIIKELPFNITYIILQHSPSKDFLYGGVLEKQQSSTANKKRSANRDVIGRISTNQKLLDDLLAMMEEFKTMVRSEHSREIYIQAQIARRHGFFNDKKYEEKDCELKSELEEIKNHFDALITTLEAYMGPLLTKIHQSLSIDPIPQTVVILADEDLLEFPLECLSVFRRSEITTVSRDFSLQFFYHRFKRGEVDFACPRGEHAKSATPVKIKSDKGSKDKAGGKNAAKHVEKKSSSGGKEFTIDKENIVVDISQLKYLLDPLQDGIKGSPNHAETILEELTSRFKGKVSKWSGIKGSEDVTNAKEMQLLLQISPAFLFHGYERLLALLPAFSMLPLDLSDCMMALLVDHVHTAKSNSRQGSLDTLKSPSDLDLERPVYTAMILSLCGVSSVLSNQWYSSESENKQRVSRFFTHYFEDGLTNGQAARCLQSPKVEKPPVQKKEEEPPAEKTPAKGGKNKLNSSMNKSRGTPGSNSRAPSAQSVAPPPTVEKKVEKVVETESESSESAIDKTKDSSFEYFNMVLYGLPNLISH</sequence>
<dbReference type="InterPro" id="IPR057466">
    <property type="entry name" value="CFAP46_TPR"/>
</dbReference>
<dbReference type="GO" id="GO:0060294">
    <property type="term" value="P:cilium movement involved in cell motility"/>
    <property type="evidence" value="ECO:0007669"/>
    <property type="project" value="InterPro"/>
</dbReference>
<dbReference type="EnsemblMetazoa" id="CLYHEMT002655.1">
    <property type="protein sequence ID" value="CLYHEMP002655.1"/>
    <property type="gene ID" value="CLYHEMG002655"/>
</dbReference>
<feature type="compositionally biased region" description="Basic and acidic residues" evidence="1">
    <location>
        <begin position="2661"/>
        <end position="2670"/>
    </location>
</feature>
<dbReference type="PANTHER" id="PTHR15977">
    <property type="entry name" value="CILIA- AND FLAGELLA-ASSOCIATED PROTEIN 46"/>
    <property type="match status" value="1"/>
</dbReference>
<evidence type="ECO:0000313" key="2">
    <source>
        <dbReference type="EnsemblMetazoa" id="CLYHEMP002655.1"/>
    </source>
</evidence>
<feature type="compositionally biased region" description="Polar residues" evidence="1">
    <location>
        <begin position="1467"/>
        <end position="1476"/>
    </location>
</feature>
<dbReference type="InterPro" id="IPR039586">
    <property type="entry name" value="CFAP46"/>
</dbReference>
<dbReference type="PANTHER" id="PTHR15977:SF15">
    <property type="entry name" value="CILIA- AND FLAGELLA-ASSOCIATED PROTEIN 46"/>
    <property type="match status" value="1"/>
</dbReference>
<feature type="compositionally biased region" description="Polar residues" evidence="1">
    <location>
        <begin position="1191"/>
        <end position="1211"/>
    </location>
</feature>
<feature type="region of interest" description="Disordered" evidence="1">
    <location>
        <begin position="1129"/>
        <end position="1211"/>
    </location>
</feature>
<name>A0A7M5ULV1_9CNID</name>
<keyword evidence="3" id="KW-1185">Reference proteome</keyword>
<reference evidence="2" key="1">
    <citation type="submission" date="2021-01" db="UniProtKB">
        <authorList>
            <consortium name="EnsemblMetazoa"/>
        </authorList>
    </citation>
    <scope>IDENTIFICATION</scope>
</reference>
<evidence type="ECO:0000256" key="1">
    <source>
        <dbReference type="SAM" id="MobiDB-lite"/>
    </source>
</evidence>
<dbReference type="Pfam" id="PF25439">
    <property type="entry name" value="TPR_CFAP46_N"/>
    <property type="match status" value="1"/>
</dbReference>
<dbReference type="InterPro" id="IPR019734">
    <property type="entry name" value="TPR_rpt"/>
</dbReference>
<feature type="compositionally biased region" description="Basic and acidic residues" evidence="1">
    <location>
        <begin position="2384"/>
        <end position="2407"/>
    </location>
</feature>
<feature type="compositionally biased region" description="Basic residues" evidence="1">
    <location>
        <begin position="1175"/>
        <end position="1184"/>
    </location>
</feature>
<dbReference type="OrthoDB" id="68437at2759"/>
<accession>A0A7M5ULV1</accession>
<organism evidence="2 3">
    <name type="scientific">Clytia hemisphaerica</name>
    <dbReference type="NCBI Taxonomy" id="252671"/>
    <lineage>
        <taxon>Eukaryota</taxon>
        <taxon>Metazoa</taxon>
        <taxon>Cnidaria</taxon>
        <taxon>Hydrozoa</taxon>
        <taxon>Hydroidolina</taxon>
        <taxon>Leptothecata</taxon>
        <taxon>Obeliida</taxon>
        <taxon>Clytiidae</taxon>
        <taxon>Clytia</taxon>
    </lineage>
</organism>
<feature type="compositionally biased region" description="Polar residues" evidence="1">
    <location>
        <begin position="1148"/>
        <end position="1168"/>
    </location>
</feature>
<proteinExistence type="predicted"/>
<evidence type="ECO:0000313" key="3">
    <source>
        <dbReference type="Proteomes" id="UP000594262"/>
    </source>
</evidence>
<feature type="compositionally biased region" description="Basic and acidic residues" evidence="1">
    <location>
        <begin position="1135"/>
        <end position="1146"/>
    </location>
</feature>
<evidence type="ECO:0008006" key="4">
    <source>
        <dbReference type="Google" id="ProtNLM"/>
    </source>
</evidence>